<dbReference type="PANTHER" id="PTHR24333:SF8">
    <property type="entry name" value="HOMEOBOX PROTEIN CEH-62"/>
    <property type="match status" value="1"/>
</dbReference>
<dbReference type="OrthoDB" id="6159439at2759"/>
<evidence type="ECO:0000313" key="14">
    <source>
        <dbReference type="EnsemblMetazoa" id="AAEL015355-PB"/>
    </source>
</evidence>
<dbReference type="InterPro" id="IPR017970">
    <property type="entry name" value="Homeobox_CS"/>
</dbReference>
<evidence type="ECO:0000256" key="6">
    <source>
        <dbReference type="ARBA" id="ARBA00023242"/>
    </source>
</evidence>
<dbReference type="GO" id="GO:0000981">
    <property type="term" value="F:DNA-binding transcription factor activity, RNA polymerase II-specific"/>
    <property type="evidence" value="ECO:0007669"/>
    <property type="project" value="InterPro"/>
</dbReference>
<reference evidence="14" key="2">
    <citation type="submission" date="2025-08" db="UniProtKB">
        <authorList>
            <consortium name="EnsemblMetazoa"/>
        </authorList>
    </citation>
    <scope>IDENTIFICATION</scope>
    <source>
        <strain evidence="14">LVP_AGWG</strain>
    </source>
</reference>
<dbReference type="PRINTS" id="PR00024">
    <property type="entry name" value="HOMEOBOX"/>
</dbReference>
<keyword evidence="3" id="KW-0716">Sensory transduction</keyword>
<evidence type="ECO:0000256" key="3">
    <source>
        <dbReference type="ARBA" id="ARBA00022606"/>
    </source>
</evidence>
<comment type="subcellular location">
    <subcellularLocation>
        <location evidence="1 10 11">Nucleus</location>
    </subcellularLocation>
</comment>
<comment type="function">
    <text evidence="8">Required to establish the unique cell identity of photoreceptors R2 and R5 and consequently for ommatidial assembly in the developing eye imaginal disk. Repression of expression in R8 photoreceptor by senseless (sens) is an essential mechanism of R8 cell fate determination.</text>
</comment>
<dbReference type="AlphaFoldDB" id="A0A903UZI2"/>
<organism evidence="14 15">
    <name type="scientific">Aedes aegypti</name>
    <name type="common">Yellowfever mosquito</name>
    <name type="synonym">Culex aegypti</name>
    <dbReference type="NCBI Taxonomy" id="7159"/>
    <lineage>
        <taxon>Eukaryota</taxon>
        <taxon>Metazoa</taxon>
        <taxon>Ecdysozoa</taxon>
        <taxon>Arthropoda</taxon>
        <taxon>Hexapoda</taxon>
        <taxon>Insecta</taxon>
        <taxon>Pterygota</taxon>
        <taxon>Neoptera</taxon>
        <taxon>Endopterygota</taxon>
        <taxon>Diptera</taxon>
        <taxon>Nematocera</taxon>
        <taxon>Culicoidea</taxon>
        <taxon>Culicidae</taxon>
        <taxon>Culicinae</taxon>
        <taxon>Aedini</taxon>
        <taxon>Aedes</taxon>
        <taxon>Stegomyia</taxon>
    </lineage>
</organism>
<evidence type="ECO:0000256" key="7">
    <source>
        <dbReference type="ARBA" id="ARBA00023305"/>
    </source>
</evidence>
<dbReference type="CDD" id="cd00086">
    <property type="entry name" value="homeodomain"/>
    <property type="match status" value="1"/>
</dbReference>
<evidence type="ECO:0000256" key="11">
    <source>
        <dbReference type="RuleBase" id="RU000682"/>
    </source>
</evidence>
<evidence type="ECO:0000256" key="8">
    <source>
        <dbReference type="ARBA" id="ARBA00056641"/>
    </source>
</evidence>
<feature type="domain" description="Homeobox" evidence="13">
    <location>
        <begin position="180"/>
        <end position="240"/>
    </location>
</feature>
<dbReference type="FunFam" id="1.10.10.60:FF:000417">
    <property type="entry name" value="Even-skipped homeobox 1"/>
    <property type="match status" value="1"/>
</dbReference>
<dbReference type="GO" id="GO:0005634">
    <property type="term" value="C:nucleus"/>
    <property type="evidence" value="ECO:0007669"/>
    <property type="project" value="UniProtKB-SubCell"/>
</dbReference>
<evidence type="ECO:0000259" key="13">
    <source>
        <dbReference type="PROSITE" id="PS50071"/>
    </source>
</evidence>
<dbReference type="PROSITE" id="PS00027">
    <property type="entry name" value="HOMEOBOX_1"/>
    <property type="match status" value="1"/>
</dbReference>
<dbReference type="PROSITE" id="PS50071">
    <property type="entry name" value="HOMEOBOX_2"/>
    <property type="match status" value="1"/>
</dbReference>
<sequence>MMITDNNSASSMYNLEGNTIDKRVTESDPKICVNRPSSPRKFFERLYGHLEKENPKPRCDELSTETGSHSVDPIRSPSVSSDSTSRSSPTLDIEEMDTLYSDSVQFSDTYDQRSYSGYTSTLPIGQASFGQQGLVPVQPLRPLAGGYGGTFRPFFGLGPDGSHIPAGLSAFLARRRKKEGRPRRQRTTFSSEQTLRLEVEFHRNEYISRGRRFELAEILKLSETQIKIWFQNRRAKDKRIEKAQIDQQYRAFAAVNGLFSPFNSQYPQVLGTNMSAVTATSHCFYDQVTSPSRDEQSITK</sequence>
<keyword evidence="5 10" id="KW-0371">Homeobox</keyword>
<accession>A0A903UZI2</accession>
<protein>
    <recommendedName>
        <fullName evidence="9">Homeobox protein rough</fullName>
    </recommendedName>
</protein>
<evidence type="ECO:0000256" key="10">
    <source>
        <dbReference type="PROSITE-ProRule" id="PRU00108"/>
    </source>
</evidence>
<evidence type="ECO:0000256" key="9">
    <source>
        <dbReference type="ARBA" id="ARBA00068739"/>
    </source>
</evidence>
<dbReference type="GO" id="GO:0048663">
    <property type="term" value="P:neuron fate commitment"/>
    <property type="evidence" value="ECO:0007669"/>
    <property type="project" value="UniProtKB-ARBA"/>
</dbReference>
<keyword evidence="7" id="KW-0844">Vision</keyword>
<dbReference type="SUPFAM" id="SSF46689">
    <property type="entry name" value="Homeodomain-like"/>
    <property type="match status" value="1"/>
</dbReference>
<keyword evidence="4 10" id="KW-0238">DNA-binding</keyword>
<proteinExistence type="predicted"/>
<dbReference type="InterPro" id="IPR050848">
    <property type="entry name" value="Homeobox_TF"/>
</dbReference>
<evidence type="ECO:0000256" key="4">
    <source>
        <dbReference type="ARBA" id="ARBA00023125"/>
    </source>
</evidence>
<dbReference type="InterPro" id="IPR009057">
    <property type="entry name" value="Homeodomain-like_sf"/>
</dbReference>
<dbReference type="GO" id="GO:0007601">
    <property type="term" value="P:visual perception"/>
    <property type="evidence" value="ECO:0007669"/>
    <property type="project" value="UniProtKB-KW"/>
</dbReference>
<keyword evidence="6 10" id="KW-0539">Nucleus</keyword>
<feature type="region of interest" description="Disordered" evidence="12">
    <location>
        <begin position="53"/>
        <end position="93"/>
    </location>
</feature>
<dbReference type="InterPro" id="IPR001356">
    <property type="entry name" value="HD"/>
</dbReference>
<dbReference type="PANTHER" id="PTHR24333">
    <property type="entry name" value="HOMEO BOX HB9 LIKE A-RELATED"/>
    <property type="match status" value="1"/>
</dbReference>
<keyword evidence="2" id="KW-0217">Developmental protein</keyword>
<dbReference type="InterPro" id="IPR020479">
    <property type="entry name" value="HD_metazoa"/>
</dbReference>
<dbReference type="EnsemblMetazoa" id="AAEL015355-RB">
    <property type="protein sequence ID" value="AAEL015355-PB"/>
    <property type="gene ID" value="AAEL015355"/>
</dbReference>
<gene>
    <name evidence="14" type="primary">5567514</name>
</gene>
<dbReference type="Gene3D" id="1.10.10.60">
    <property type="entry name" value="Homeodomain-like"/>
    <property type="match status" value="1"/>
</dbReference>
<dbReference type="GO" id="GO:0003677">
    <property type="term" value="F:DNA binding"/>
    <property type="evidence" value="ECO:0007669"/>
    <property type="project" value="UniProtKB-UniRule"/>
</dbReference>
<evidence type="ECO:0000256" key="1">
    <source>
        <dbReference type="ARBA" id="ARBA00004123"/>
    </source>
</evidence>
<evidence type="ECO:0000256" key="2">
    <source>
        <dbReference type="ARBA" id="ARBA00022473"/>
    </source>
</evidence>
<evidence type="ECO:0000313" key="15">
    <source>
        <dbReference type="Proteomes" id="UP000008820"/>
    </source>
</evidence>
<evidence type="ECO:0000256" key="12">
    <source>
        <dbReference type="SAM" id="MobiDB-lite"/>
    </source>
</evidence>
<evidence type="ECO:0000256" key="5">
    <source>
        <dbReference type="ARBA" id="ARBA00023155"/>
    </source>
</evidence>
<dbReference type="Pfam" id="PF00046">
    <property type="entry name" value="Homeodomain"/>
    <property type="match status" value="1"/>
</dbReference>
<feature type="DNA-binding region" description="Homeobox" evidence="10">
    <location>
        <begin position="182"/>
        <end position="241"/>
    </location>
</feature>
<dbReference type="SMART" id="SM00389">
    <property type="entry name" value="HOX"/>
    <property type="match status" value="1"/>
</dbReference>
<reference evidence="14 15" key="1">
    <citation type="submission" date="2017-06" db="EMBL/GenBank/DDBJ databases">
        <title>Aedes aegypti genome working group (AGWG) sequencing and assembly.</title>
        <authorList>
            <consortium name="Aedes aegypti Genome Working Group (AGWG)"/>
            <person name="Matthews B.J."/>
        </authorList>
    </citation>
    <scope>NUCLEOTIDE SEQUENCE [LARGE SCALE GENOMIC DNA]</scope>
    <source>
        <strain evidence="14 15">LVP_AGWG</strain>
    </source>
</reference>
<name>A0A903UZI2_AEDAE</name>
<keyword evidence="15" id="KW-1185">Reference proteome</keyword>
<feature type="compositionally biased region" description="Low complexity" evidence="12">
    <location>
        <begin position="70"/>
        <end position="90"/>
    </location>
</feature>
<dbReference type="Proteomes" id="UP000008820">
    <property type="component" value="Chromosome 1"/>
</dbReference>